<dbReference type="GO" id="GO:0032259">
    <property type="term" value="P:methylation"/>
    <property type="evidence" value="ECO:0007669"/>
    <property type="project" value="UniProtKB-KW"/>
</dbReference>
<dbReference type="eggNOG" id="COG2226">
    <property type="taxonomic scope" value="Bacteria"/>
</dbReference>
<dbReference type="InterPro" id="IPR013216">
    <property type="entry name" value="Methyltransf_11"/>
</dbReference>
<dbReference type="SUPFAM" id="SSF53335">
    <property type="entry name" value="S-adenosyl-L-methionine-dependent methyltransferases"/>
    <property type="match status" value="1"/>
</dbReference>
<dbReference type="Proteomes" id="UP000004067">
    <property type="component" value="Unassembled WGS sequence"/>
</dbReference>
<dbReference type="HOGENOM" id="CLU_081534_1_0_9"/>
<name>F5RPN6_9FIRM</name>
<proteinExistence type="predicted"/>
<dbReference type="Pfam" id="PF08241">
    <property type="entry name" value="Methyltransf_11"/>
    <property type="match status" value="1"/>
</dbReference>
<keyword evidence="4" id="KW-0489">Methyltransferase</keyword>
<reference evidence="4 5" key="1">
    <citation type="submission" date="2011-04" db="EMBL/GenBank/DDBJ databases">
        <authorList>
            <person name="Muzny D."/>
            <person name="Qin X."/>
            <person name="Deng J."/>
            <person name="Jiang H."/>
            <person name="Liu Y."/>
            <person name="Qu J."/>
            <person name="Song X.-Z."/>
            <person name="Zhang L."/>
            <person name="Thornton R."/>
            <person name="Coyle M."/>
            <person name="Francisco L."/>
            <person name="Jackson L."/>
            <person name="Javaid M."/>
            <person name="Korchina V."/>
            <person name="Kovar C."/>
            <person name="Mata R."/>
            <person name="Mathew T."/>
            <person name="Ngo R."/>
            <person name="Nguyen L."/>
            <person name="Nguyen N."/>
            <person name="Okwuonu G."/>
            <person name="Ongeri F."/>
            <person name="Pham C."/>
            <person name="Simmons D."/>
            <person name="Wilczek-Boney K."/>
            <person name="Hale W."/>
            <person name="Jakkamsetti A."/>
            <person name="Pham P."/>
            <person name="Ruth R."/>
            <person name="San Lucas F."/>
            <person name="Warren J."/>
            <person name="Zhang J."/>
            <person name="Zhao Z."/>
            <person name="Zhou C."/>
            <person name="Zhu D."/>
            <person name="Lee S."/>
            <person name="Bess C."/>
            <person name="Blankenburg K."/>
            <person name="Forbes L."/>
            <person name="Fu Q."/>
            <person name="Gubbala S."/>
            <person name="Hirani K."/>
            <person name="Jayaseelan J.C."/>
            <person name="Lara F."/>
            <person name="Munidasa M."/>
            <person name="Palculict T."/>
            <person name="Patil S."/>
            <person name="Pu L.-L."/>
            <person name="Saada N."/>
            <person name="Tang L."/>
            <person name="Weissenberger G."/>
            <person name="Zhu Y."/>
            <person name="Hemphill L."/>
            <person name="Shang Y."/>
            <person name="Youmans B."/>
            <person name="Ayvaz T."/>
            <person name="Ross M."/>
            <person name="Santibanez J."/>
            <person name="Aqrawi P."/>
            <person name="Gross S."/>
            <person name="Joshi V."/>
            <person name="Fowler G."/>
            <person name="Nazareth L."/>
            <person name="Reid J."/>
            <person name="Worley K."/>
            <person name="Petrosino J."/>
            <person name="Highlander S."/>
            <person name="Gibbs R."/>
        </authorList>
    </citation>
    <scope>NUCLEOTIDE SEQUENCE [LARGE SCALE GENOMIC DNA]</scope>
    <source>
        <strain evidence="4 5">DSM 2778</strain>
    </source>
</reference>
<dbReference type="RefSeq" id="WP_006307324.1">
    <property type="nucleotide sequence ID" value="NZ_GL892076.1"/>
</dbReference>
<organism evidence="4 5">
    <name type="scientific">Centipeda periodontii DSM 2778</name>
    <dbReference type="NCBI Taxonomy" id="888060"/>
    <lineage>
        <taxon>Bacteria</taxon>
        <taxon>Bacillati</taxon>
        <taxon>Bacillota</taxon>
        <taxon>Negativicutes</taxon>
        <taxon>Selenomonadales</taxon>
        <taxon>Selenomonadaceae</taxon>
        <taxon>Centipeda</taxon>
    </lineage>
</organism>
<dbReference type="PANTHER" id="PTHR44068:SF11">
    <property type="entry name" value="GERANYL DIPHOSPHATE 2-C-METHYLTRANSFERASE"/>
    <property type="match status" value="1"/>
</dbReference>
<dbReference type="InterPro" id="IPR050447">
    <property type="entry name" value="Erg6_SMT_methyltransf"/>
</dbReference>
<dbReference type="EMBL" id="AFHQ01000054">
    <property type="protein sequence ID" value="EGK57704.1"/>
    <property type="molecule type" value="Genomic_DNA"/>
</dbReference>
<keyword evidence="5" id="KW-1185">Reference proteome</keyword>
<feature type="region of interest" description="Disordered" evidence="2">
    <location>
        <begin position="1"/>
        <end position="25"/>
    </location>
</feature>
<evidence type="ECO:0000313" key="4">
    <source>
        <dbReference type="EMBL" id="EGK57704.1"/>
    </source>
</evidence>
<evidence type="ECO:0000256" key="2">
    <source>
        <dbReference type="SAM" id="MobiDB-lite"/>
    </source>
</evidence>
<protein>
    <submittedName>
        <fullName evidence="4">UbiE/COQ5 family methyltransferase</fullName>
    </submittedName>
</protein>
<dbReference type="AlphaFoldDB" id="F5RPN6"/>
<comment type="caution">
    <text evidence="4">The sequence shown here is derived from an EMBL/GenBank/DDBJ whole genome shotgun (WGS) entry which is preliminary data.</text>
</comment>
<dbReference type="PANTHER" id="PTHR44068">
    <property type="entry name" value="ZGC:194242"/>
    <property type="match status" value="1"/>
</dbReference>
<dbReference type="GO" id="GO:0008757">
    <property type="term" value="F:S-adenosylmethionine-dependent methyltransferase activity"/>
    <property type="evidence" value="ECO:0007669"/>
    <property type="project" value="InterPro"/>
</dbReference>
<evidence type="ECO:0000256" key="1">
    <source>
        <dbReference type="ARBA" id="ARBA00022679"/>
    </source>
</evidence>
<evidence type="ECO:0000259" key="3">
    <source>
        <dbReference type="Pfam" id="PF08241"/>
    </source>
</evidence>
<dbReference type="InterPro" id="IPR029063">
    <property type="entry name" value="SAM-dependent_MTases_sf"/>
</dbReference>
<dbReference type="OrthoDB" id="9772751at2"/>
<accession>F5RPN6</accession>
<dbReference type="CDD" id="cd02440">
    <property type="entry name" value="AdoMet_MTases"/>
    <property type="match status" value="1"/>
</dbReference>
<keyword evidence="1 4" id="KW-0808">Transferase</keyword>
<feature type="domain" description="Methyltransferase type 11" evidence="3">
    <location>
        <begin position="57"/>
        <end position="155"/>
    </location>
</feature>
<dbReference type="Gene3D" id="3.40.50.150">
    <property type="entry name" value="Vaccinia Virus protein VP39"/>
    <property type="match status" value="1"/>
</dbReference>
<sequence>MAEADWQKIDRTTEEGNPRRPEGDAGRAMLTRMNESHAKLVEWGLSHIDLSTDDTVLDIGCGGGNTLARMAERVTKGHLVGIDYAEASVEASRAFNAELIEAGRMEILHGSVEHLPFADGHFDAVVTVESFYFWPSPEESLKEVARVIRRGGTFLLLAEIYGRDDLPAGIRTKIADYDLTNPTPEEFRRLFHAAGFRVVALDFKEGEYWIAVRGER</sequence>
<gene>
    <name evidence="4" type="ORF">HMPREF9081_2222</name>
</gene>
<dbReference type="STRING" id="888060.HMPREF9081_2222"/>
<evidence type="ECO:0000313" key="5">
    <source>
        <dbReference type="Proteomes" id="UP000004067"/>
    </source>
</evidence>